<feature type="transmembrane region" description="Helical" evidence="7">
    <location>
        <begin position="72"/>
        <end position="98"/>
    </location>
</feature>
<feature type="transmembrane region" description="Helical" evidence="7">
    <location>
        <begin position="40"/>
        <end position="60"/>
    </location>
</feature>
<gene>
    <name evidence="8" type="ORF">AWH69_07545</name>
</gene>
<comment type="caution">
    <text evidence="8">The sequence shown here is derived from an EMBL/GenBank/DDBJ whole genome shotgun (WGS) entry which is preliminary data.</text>
</comment>
<dbReference type="STRING" id="262209.AWH69_07545"/>
<feature type="transmembrane region" description="Helical" evidence="7">
    <location>
        <begin position="6"/>
        <end position="28"/>
    </location>
</feature>
<dbReference type="RefSeq" id="WP_068273686.1">
    <property type="nucleotide sequence ID" value="NZ_LQZG01000002.1"/>
</dbReference>
<evidence type="ECO:0000256" key="5">
    <source>
        <dbReference type="ARBA" id="ARBA00022989"/>
    </source>
</evidence>
<evidence type="ECO:0000256" key="6">
    <source>
        <dbReference type="ARBA" id="ARBA00023136"/>
    </source>
</evidence>
<dbReference type="Pfam" id="PF01891">
    <property type="entry name" value="CbiM"/>
    <property type="match status" value="1"/>
</dbReference>
<evidence type="ECO:0000256" key="2">
    <source>
        <dbReference type="ARBA" id="ARBA00022448"/>
    </source>
</evidence>
<keyword evidence="6 7" id="KW-0472">Membrane</keyword>
<keyword evidence="5 7" id="KW-1133">Transmembrane helix</keyword>
<evidence type="ECO:0000256" key="4">
    <source>
        <dbReference type="ARBA" id="ARBA00022692"/>
    </source>
</evidence>
<dbReference type="EMBL" id="LQZG01000002">
    <property type="protein sequence ID" value="OAB87873.1"/>
    <property type="molecule type" value="Genomic_DNA"/>
</dbReference>
<dbReference type="Gene3D" id="1.10.1760.20">
    <property type="match status" value="1"/>
</dbReference>
<evidence type="ECO:0000256" key="1">
    <source>
        <dbReference type="ARBA" id="ARBA00004651"/>
    </source>
</evidence>
<keyword evidence="4 7" id="KW-0812">Transmembrane</keyword>
<protein>
    <submittedName>
        <fullName evidence="8">Cobalamin biosynthesis protein CbiM</fullName>
    </submittedName>
</protein>
<keyword evidence="2" id="KW-0813">Transport</keyword>
<dbReference type="InterPro" id="IPR002751">
    <property type="entry name" value="CbiM/NikMN"/>
</dbReference>
<accession>A0A176QDY1</accession>
<dbReference type="GO" id="GO:0005886">
    <property type="term" value="C:plasma membrane"/>
    <property type="evidence" value="ECO:0007669"/>
    <property type="project" value="UniProtKB-SubCell"/>
</dbReference>
<feature type="transmembrane region" description="Helical" evidence="7">
    <location>
        <begin position="175"/>
        <end position="202"/>
    </location>
</feature>
<evidence type="ECO:0000313" key="8">
    <source>
        <dbReference type="EMBL" id="OAB87873.1"/>
    </source>
</evidence>
<keyword evidence="3" id="KW-1003">Cell membrane</keyword>
<evidence type="ECO:0000256" key="7">
    <source>
        <dbReference type="SAM" id="Phobius"/>
    </source>
</evidence>
<dbReference type="GO" id="GO:0000041">
    <property type="term" value="P:transition metal ion transport"/>
    <property type="evidence" value="ECO:0007669"/>
    <property type="project" value="InterPro"/>
</dbReference>
<organism evidence="8 9">
    <name type="scientific">Janibacter melonis</name>
    <dbReference type="NCBI Taxonomy" id="262209"/>
    <lineage>
        <taxon>Bacteria</taxon>
        <taxon>Bacillati</taxon>
        <taxon>Actinomycetota</taxon>
        <taxon>Actinomycetes</taxon>
        <taxon>Micrococcales</taxon>
        <taxon>Intrasporangiaceae</taxon>
        <taxon>Janibacter</taxon>
    </lineage>
</organism>
<feature type="transmembrane region" description="Helical" evidence="7">
    <location>
        <begin position="138"/>
        <end position="163"/>
    </location>
</feature>
<name>A0A176QDY1_9MICO</name>
<dbReference type="Proteomes" id="UP000076976">
    <property type="component" value="Unassembled WGS sequence"/>
</dbReference>
<keyword evidence="9" id="KW-1185">Reference proteome</keyword>
<evidence type="ECO:0000313" key="9">
    <source>
        <dbReference type="Proteomes" id="UP000076976"/>
    </source>
</evidence>
<dbReference type="PANTHER" id="PTHR34229">
    <property type="entry name" value="METAL TRANSPORT PROTEIN HI_1621-RELATED"/>
    <property type="match status" value="1"/>
</dbReference>
<proteinExistence type="predicted"/>
<sequence length="233" mass="23559">MHVPDGFLDIPTSVGTAAVAAGAIALSLARSRRELDDRAAPLAGLVAVFVFAAQMLNFPVGVGVSGHLLGGALAAVLVGPWVATLAVTVVLVVQALVFADGGITALGTNVLLMAVAGVWIGWTVFVAVRSVLPRRLAMVTPAAAVAAAVSVPATALVFTLLFAGGGQAPVDLSTMVGLMVTWHAVIGIGEAVITALVVSAVLATRPDLVRGAVPALARQREQRLAPTTPEVTR</sequence>
<dbReference type="AlphaFoldDB" id="A0A176QDY1"/>
<dbReference type="PANTHER" id="PTHR34229:SF1">
    <property type="entry name" value="METAL TRANSPORT PROTEIN HI_1621-RELATED"/>
    <property type="match status" value="1"/>
</dbReference>
<comment type="subcellular location">
    <subcellularLocation>
        <location evidence="1">Cell membrane</location>
        <topology evidence="1">Multi-pass membrane protein</topology>
    </subcellularLocation>
</comment>
<reference evidence="8 9" key="1">
    <citation type="submission" date="2016-01" db="EMBL/GenBank/DDBJ databases">
        <title>Janibacter melonis strain CD11_4 genome sequencing and assembly.</title>
        <authorList>
            <person name="Nair G.R."/>
            <person name="Kaur G."/>
            <person name="Chander A.M."/>
            <person name="Mayilraj S."/>
        </authorList>
    </citation>
    <scope>NUCLEOTIDE SEQUENCE [LARGE SCALE GENOMIC DNA]</scope>
    <source>
        <strain evidence="8 9">CD11-4</strain>
    </source>
</reference>
<feature type="transmembrane region" description="Helical" evidence="7">
    <location>
        <begin position="110"/>
        <end position="132"/>
    </location>
</feature>
<evidence type="ECO:0000256" key="3">
    <source>
        <dbReference type="ARBA" id="ARBA00022475"/>
    </source>
</evidence>